<keyword evidence="1" id="KW-0560">Oxidoreductase</keyword>
<comment type="caution">
    <text evidence="3">The sequence shown here is derived from an EMBL/GenBank/DDBJ whole genome shotgun (WGS) entry which is preliminary data.</text>
</comment>
<dbReference type="Pfam" id="PF13602">
    <property type="entry name" value="ADH_zinc_N_2"/>
    <property type="match status" value="1"/>
</dbReference>
<dbReference type="InterPro" id="IPR020843">
    <property type="entry name" value="ER"/>
</dbReference>
<reference evidence="3 4" key="1">
    <citation type="submission" date="2024-10" db="EMBL/GenBank/DDBJ databases">
        <title>Updated reference genomes for cyclostephanoid diatoms.</title>
        <authorList>
            <person name="Roberts W.R."/>
            <person name="Alverson A.J."/>
        </authorList>
    </citation>
    <scope>NUCLEOTIDE SEQUENCE [LARGE SCALE GENOMIC DNA]</scope>
    <source>
        <strain evidence="3 4">AJA276-08</strain>
    </source>
</reference>
<evidence type="ECO:0000256" key="1">
    <source>
        <dbReference type="ARBA" id="ARBA00023002"/>
    </source>
</evidence>
<organism evidence="3 4">
    <name type="scientific">Stephanodiscus triporus</name>
    <dbReference type="NCBI Taxonomy" id="2934178"/>
    <lineage>
        <taxon>Eukaryota</taxon>
        <taxon>Sar</taxon>
        <taxon>Stramenopiles</taxon>
        <taxon>Ochrophyta</taxon>
        <taxon>Bacillariophyta</taxon>
        <taxon>Coscinodiscophyceae</taxon>
        <taxon>Thalassiosirophycidae</taxon>
        <taxon>Stephanodiscales</taxon>
        <taxon>Stephanodiscaceae</taxon>
        <taxon>Stephanodiscus</taxon>
    </lineage>
</organism>
<dbReference type="InterPro" id="IPR036291">
    <property type="entry name" value="NAD(P)-bd_dom_sf"/>
</dbReference>
<dbReference type="InterPro" id="IPR002364">
    <property type="entry name" value="Quin_OxRdtase/zeta-crystal_CS"/>
</dbReference>
<dbReference type="SMART" id="SM00829">
    <property type="entry name" value="PKS_ER"/>
    <property type="match status" value="1"/>
</dbReference>
<dbReference type="Gene3D" id="3.40.50.720">
    <property type="entry name" value="NAD(P)-binding Rossmann-like Domain"/>
    <property type="match status" value="1"/>
</dbReference>
<dbReference type="SUPFAM" id="SSF51735">
    <property type="entry name" value="NAD(P)-binding Rossmann-fold domains"/>
    <property type="match status" value="1"/>
</dbReference>
<accession>A0ABD3NW33</accession>
<evidence type="ECO:0000313" key="3">
    <source>
        <dbReference type="EMBL" id="KAL3779822.1"/>
    </source>
</evidence>
<gene>
    <name evidence="3" type="ORF">ACHAW5_002007</name>
</gene>
<dbReference type="GO" id="GO:0016491">
    <property type="term" value="F:oxidoreductase activity"/>
    <property type="evidence" value="ECO:0007669"/>
    <property type="project" value="UniProtKB-KW"/>
</dbReference>
<dbReference type="PROSITE" id="PS01162">
    <property type="entry name" value="QOR_ZETA_CRYSTAL"/>
    <property type="match status" value="1"/>
</dbReference>
<dbReference type="PANTHER" id="PTHR11695:SF294">
    <property type="entry name" value="RETICULON-4-INTERACTING PROTEIN 1, MITOCHONDRIAL"/>
    <property type="match status" value="1"/>
</dbReference>
<evidence type="ECO:0000313" key="4">
    <source>
        <dbReference type="Proteomes" id="UP001530315"/>
    </source>
</evidence>
<dbReference type="CDD" id="cd08267">
    <property type="entry name" value="MDR1"/>
    <property type="match status" value="1"/>
</dbReference>
<keyword evidence="4" id="KW-1185">Reference proteome</keyword>
<dbReference type="Proteomes" id="UP001530315">
    <property type="component" value="Unassembled WGS sequence"/>
</dbReference>
<proteinExistence type="predicted"/>
<dbReference type="InterPro" id="IPR050700">
    <property type="entry name" value="YIM1/Zinc_Alcohol_DH_Fams"/>
</dbReference>
<protein>
    <recommendedName>
        <fullName evidence="2">Enoyl reductase (ER) domain-containing protein</fullName>
    </recommendedName>
</protein>
<feature type="domain" description="Enoyl reductase (ER)" evidence="2">
    <location>
        <begin position="23"/>
        <end position="348"/>
    </location>
</feature>
<dbReference type="Pfam" id="PF08240">
    <property type="entry name" value="ADH_N"/>
    <property type="match status" value="1"/>
</dbReference>
<dbReference type="AlphaFoldDB" id="A0ABD3NW33"/>
<name>A0ABD3NW33_9STRA</name>
<sequence length="352" mass="38278">MKAIQVHQFMDLPSSLQEDGKVDALLSMNNDLPKPDLLKKNQMLVRVLACSLSPGDVIMVQGNMVFMHQPFPFIPGMDICGEIVDRNGSANFKNGDIVVASNGLIPIGGMAEYMVIDEGEAVILPPCVSKEQGASSSSAVTARNAIMDHVKEGDRVLILGGSGGVGSAAIQIAKTHAKASFVAATSTQLDLCKELGADQVINYKNVDWWTVDEYQQEKFDVIIDTVGGGNYYGRAEKVLKTAKKGGTFVAVAGDDPQPDCRTAWKVIKFFGNMLKNMIYTTLKTRTLPNYVPLWPHDLAKSRKEVLEWMEQGTLTIKLDGDPLPFTMAGVRQAFITVSSHHAHGKVVVKIAE</sequence>
<dbReference type="Gene3D" id="3.90.180.10">
    <property type="entry name" value="Medium-chain alcohol dehydrogenases, catalytic domain"/>
    <property type="match status" value="1"/>
</dbReference>
<dbReference type="PANTHER" id="PTHR11695">
    <property type="entry name" value="ALCOHOL DEHYDROGENASE RELATED"/>
    <property type="match status" value="1"/>
</dbReference>
<evidence type="ECO:0000259" key="2">
    <source>
        <dbReference type="SMART" id="SM00829"/>
    </source>
</evidence>
<dbReference type="InterPro" id="IPR013154">
    <property type="entry name" value="ADH-like_N"/>
</dbReference>
<dbReference type="InterPro" id="IPR011032">
    <property type="entry name" value="GroES-like_sf"/>
</dbReference>
<dbReference type="EMBL" id="JALLAZ020001144">
    <property type="protein sequence ID" value="KAL3779822.1"/>
    <property type="molecule type" value="Genomic_DNA"/>
</dbReference>
<dbReference type="SUPFAM" id="SSF50129">
    <property type="entry name" value="GroES-like"/>
    <property type="match status" value="1"/>
</dbReference>